<dbReference type="HOGENOM" id="CLU_240809_0_0_1"/>
<evidence type="ECO:0000313" key="2">
    <source>
        <dbReference type="EMBL" id="EFI91426.1"/>
    </source>
</evidence>
<dbReference type="InterPro" id="IPR032675">
    <property type="entry name" value="LRR_dom_sf"/>
</dbReference>
<dbReference type="GO" id="GO:0031146">
    <property type="term" value="P:SCF-dependent proteasomal ubiquitin-dependent protein catabolic process"/>
    <property type="evidence" value="ECO:0007669"/>
    <property type="project" value="TreeGrafter"/>
</dbReference>
<gene>
    <name evidence="2" type="ORF">SCHCODRAFT_114508</name>
</gene>
<dbReference type="GO" id="GO:0019005">
    <property type="term" value="C:SCF ubiquitin ligase complex"/>
    <property type="evidence" value="ECO:0007669"/>
    <property type="project" value="TreeGrafter"/>
</dbReference>
<dbReference type="EMBL" id="GL377317">
    <property type="protein sequence ID" value="EFI91426.1"/>
    <property type="molecule type" value="Genomic_DNA"/>
</dbReference>
<dbReference type="KEGG" id="scm:SCHCO_02673563"/>
<dbReference type="eggNOG" id="ENOG502RBQR">
    <property type="taxonomic scope" value="Eukaryota"/>
</dbReference>
<dbReference type="Proteomes" id="UP000007431">
    <property type="component" value="Unassembled WGS sequence"/>
</dbReference>
<feature type="non-terminal residue" evidence="2">
    <location>
        <position position="1703"/>
    </location>
</feature>
<dbReference type="PANTHER" id="PTHR16134">
    <property type="entry name" value="F-BOX/TPR REPEAT PROTEIN POF3"/>
    <property type="match status" value="1"/>
</dbReference>
<keyword evidence="3" id="KW-1185">Reference proteome</keyword>
<evidence type="ECO:0000313" key="3">
    <source>
        <dbReference type="Proteomes" id="UP000007431"/>
    </source>
</evidence>
<proteinExistence type="predicted"/>
<accession>D8QKZ4</accession>
<organism evidence="3">
    <name type="scientific">Schizophyllum commune (strain H4-8 / FGSC 9210)</name>
    <name type="common">Split gill fungus</name>
    <dbReference type="NCBI Taxonomy" id="578458"/>
    <lineage>
        <taxon>Eukaryota</taxon>
        <taxon>Fungi</taxon>
        <taxon>Dikarya</taxon>
        <taxon>Basidiomycota</taxon>
        <taxon>Agaricomycotina</taxon>
        <taxon>Agaricomycetes</taxon>
        <taxon>Agaricomycetidae</taxon>
        <taxon>Agaricales</taxon>
        <taxon>Schizophyllaceae</taxon>
        <taxon>Schizophyllum</taxon>
    </lineage>
</organism>
<dbReference type="InParanoid" id="D8QKZ4"/>
<protein>
    <recommendedName>
        <fullName evidence="4">F-box domain-containing protein</fullName>
    </recommendedName>
</protein>
<dbReference type="PANTHER" id="PTHR16134:SF1">
    <property type="entry name" value="F-BOX AND LEUCINE-RICH PROTEIN 22"/>
    <property type="match status" value="1"/>
</dbReference>
<sequence length="1703" mass="192369">MRRNPPPFAPFTTILAKICLQVTVQQPRMSASSPDKVRSRYGASIVGLPQLGDASNHTPSTMQTTTPSPAQSKVAETNAVRDSVNGDLSLMKGLRVMLGGGKTILIDPSARVNGVRPCPAFVKIKVSPHLCFIDRLPTELLCAIFMMCGDPNKLFSYPRNESSDKMESQNRTHFYSWATVTIGYVCSRWFHTTRSCPQLWTMIDVPRPKLCDIFALRLSLKYSANLPLTLRINDYHVRSQDGSGSVACTVFMRFVSAYASRWEEISIILRSVTPDIVHPLLEISRASYSCLRQAMIHFESDGANRSTTTRLWDLFYASPVLRTCQWFYTRISASESVLHHLTRIGIDDIQPDEIMKLLTACPHLEALQAVVTPEPSVFVGEDDGYLFPIKSPPIILSRLRFLELRGMHDWSRFFESIAIPKIRRLGLSTTGVQAQAISAMLRRSSAHLDALALRRLYSGNDEEVAALLRSHELQLLKVFCYQPYDGPCQVILPEDLMALVSACPELQVLQAVVQPADAFVGRNDGHLIQTLPAPIHLPHLRVLSLRGMYDWTRFFDGITAPNISRMEMALAGIQAISISAMLSRSFARLDMLALRWVRPGWDDEIVALLRSRELEELKVFRYEPHEGRERESFNPSSYLPPNLVAFTRTTRSFSELPQIVAVDSRLPPAMQDQTLPETEAEVELAFLAKDSLRNVPDELKGLSVLSSEGKYLVVGPPDVAPAYGDHSVPLEVVIARHKRRKNKLASHPCYIHRLPTEVLCAIFLMCGDSNKLFDYPRDEHTEPMSVYRNYGASFYIRETMLIGSVCWRWYTITRGCPRLWTLIDIPLPQSCDVAALKLSLKYSKDLPLTLRLNDYHYTAKERRSVQACRQFMTLVAASASRWKEISIIMVHEPPTIHAMVLPLLDLPRNVFVSLKRAMLRFHGDDSRSTVASRLWQVFYGSPVLHVAQWYHLPDLNPPSSTLLRLTHLGANALRPEVIVEILRSCPQLQVLQAVVQPAPHIYPEREDGYLIPTAHPPIYMAHLRSLTLRGIHDWTHLFDGITAPNLRRLEIFIAGVQAGPICAMLRRSSAYLDMLALRWIYPGYDDEIIALLQSRELKQLKIFRCDPYDGVHREPDRFDFSPYLPFNLVAFTRTYEATEQAYLALQRAAQHVPQLRSTRTPDELNSSTPTSPLSSTIFTFVMSQTQNVRPSSELPLIIATSSGCLPPSIQSAAPPEPNAEVELAFLAKDSLKEIPGQSFRPITIMRTLDMLAEELKGLSVLSSEGKYLVVGPPGIAPAYGDHSVPLEVVIARHKRKKDKLAPQPCYIHRLPTEVLCAIFLMCGDPNELFDYPRDEQTDPHRLHHSWRGSFYIRETMIIDRVCWRWHTITRGCPQLWTLIDIPLPQACDVAALKLSLEYSKGLSLTLRLNDFYHTNSNTRSVKACRQFMSLVAASACRWEEISIIVIHEPPSVSDLVEPLLELSRDSFTSLSRAILRFGRTDARRATASRLWEVFYMSPVLRVAQWSHATPIPPAATFQGLTHVGVDLIYAEEIMSFLRACSQVQVLQAVVKPSPHIYPSTDDGYLIPTLPAPIQLPQLRILMLRGMSDWSNLFGGITPPYLHRLDISMGGLQAEAILTMLKRASARLRALSLQWIYPGHHDDVVTLLRSNELQGLMILRYYGYDGYDLEPDHFDPSPYLPPHLHSLTKTYEDMENACRSLNIC</sequence>
<evidence type="ECO:0000256" key="1">
    <source>
        <dbReference type="SAM" id="MobiDB-lite"/>
    </source>
</evidence>
<evidence type="ECO:0008006" key="4">
    <source>
        <dbReference type="Google" id="ProtNLM"/>
    </source>
</evidence>
<reference evidence="2 3" key="1">
    <citation type="journal article" date="2010" name="Nat. Biotechnol.">
        <title>Genome sequence of the model mushroom Schizophyllum commune.</title>
        <authorList>
            <person name="Ohm R.A."/>
            <person name="de Jong J.F."/>
            <person name="Lugones L.G."/>
            <person name="Aerts A."/>
            <person name="Kothe E."/>
            <person name="Stajich J.E."/>
            <person name="de Vries R.P."/>
            <person name="Record E."/>
            <person name="Levasseur A."/>
            <person name="Baker S.E."/>
            <person name="Bartholomew K.A."/>
            <person name="Coutinho P.M."/>
            <person name="Erdmann S."/>
            <person name="Fowler T.J."/>
            <person name="Gathman A.C."/>
            <person name="Lombard V."/>
            <person name="Henrissat B."/>
            <person name="Knabe N."/>
            <person name="Kuees U."/>
            <person name="Lilly W.W."/>
            <person name="Lindquist E."/>
            <person name="Lucas S."/>
            <person name="Magnuson J.K."/>
            <person name="Piumi F."/>
            <person name="Raudaskoski M."/>
            <person name="Salamov A."/>
            <person name="Schmutz J."/>
            <person name="Schwarze F.W.M.R."/>
            <person name="vanKuyk P.A."/>
            <person name="Horton J.S."/>
            <person name="Grigoriev I.V."/>
            <person name="Woesten H.A.B."/>
        </authorList>
    </citation>
    <scope>NUCLEOTIDE SEQUENCE [LARGE SCALE GENOMIC DNA]</scope>
    <source>
        <strain evidence="3">H4-8 / FGSC 9210</strain>
    </source>
</reference>
<feature type="compositionally biased region" description="Low complexity" evidence="1">
    <location>
        <begin position="58"/>
        <end position="72"/>
    </location>
</feature>
<dbReference type="Gene3D" id="3.80.10.10">
    <property type="entry name" value="Ribonuclease Inhibitor"/>
    <property type="match status" value="1"/>
</dbReference>
<dbReference type="OrthoDB" id="3229088at2759"/>
<dbReference type="RefSeq" id="XP_003026329.1">
    <property type="nucleotide sequence ID" value="XM_003026283.1"/>
</dbReference>
<name>D8QKZ4_SCHCM</name>
<dbReference type="GeneID" id="9593062"/>
<dbReference type="VEuPathDB" id="FungiDB:SCHCODRAFT_02673563"/>
<feature type="region of interest" description="Disordered" evidence="1">
    <location>
        <begin position="50"/>
        <end position="78"/>
    </location>
</feature>